<protein>
    <submittedName>
        <fullName evidence="1">Uncharacterized protein</fullName>
    </submittedName>
</protein>
<evidence type="ECO:0000313" key="1">
    <source>
        <dbReference type="EMBL" id="GJE04252.1"/>
    </source>
</evidence>
<dbReference type="Proteomes" id="UP001055153">
    <property type="component" value="Unassembled WGS sequence"/>
</dbReference>
<dbReference type="EMBL" id="BPQQ01000109">
    <property type="protein sequence ID" value="GJE04252.1"/>
    <property type="molecule type" value="Genomic_DNA"/>
</dbReference>
<accession>A0ABQ4SM85</accession>
<comment type="caution">
    <text evidence="1">The sequence shown here is derived from an EMBL/GenBank/DDBJ whole genome shotgun (WGS) entry which is preliminary data.</text>
</comment>
<dbReference type="RefSeq" id="WP_238241613.1">
    <property type="nucleotide sequence ID" value="NZ_BPQQ01000109.1"/>
</dbReference>
<reference evidence="1" key="1">
    <citation type="journal article" date="2021" name="Front. Microbiol.">
        <title>Comprehensive Comparative Genomics and Phenotyping of Methylobacterium Species.</title>
        <authorList>
            <person name="Alessa O."/>
            <person name="Ogura Y."/>
            <person name="Fujitani Y."/>
            <person name="Takami H."/>
            <person name="Hayashi T."/>
            <person name="Sahin N."/>
            <person name="Tani A."/>
        </authorList>
    </citation>
    <scope>NUCLEOTIDE SEQUENCE</scope>
    <source>
        <strain evidence="1">DSM 17168</strain>
    </source>
</reference>
<keyword evidence="2" id="KW-1185">Reference proteome</keyword>
<sequence>MRSYNLFCRKDLDGLVCAVPEDYAVPAFVTGARWVFGGKVDGGARRPLGFDGAAAATAVRFNGFYLFQSADTPRG</sequence>
<organism evidence="1 2">
    <name type="scientific">Methylobacterium isbiliense</name>
    <dbReference type="NCBI Taxonomy" id="315478"/>
    <lineage>
        <taxon>Bacteria</taxon>
        <taxon>Pseudomonadati</taxon>
        <taxon>Pseudomonadota</taxon>
        <taxon>Alphaproteobacteria</taxon>
        <taxon>Hyphomicrobiales</taxon>
        <taxon>Methylobacteriaceae</taxon>
        <taxon>Methylobacterium</taxon>
    </lineage>
</organism>
<evidence type="ECO:0000313" key="2">
    <source>
        <dbReference type="Proteomes" id="UP001055153"/>
    </source>
</evidence>
<name>A0ABQ4SM85_9HYPH</name>
<proteinExistence type="predicted"/>
<reference evidence="1" key="2">
    <citation type="submission" date="2021-08" db="EMBL/GenBank/DDBJ databases">
        <authorList>
            <person name="Tani A."/>
            <person name="Ola A."/>
            <person name="Ogura Y."/>
            <person name="Katsura K."/>
            <person name="Hayashi T."/>
        </authorList>
    </citation>
    <scope>NUCLEOTIDE SEQUENCE</scope>
    <source>
        <strain evidence="1">DSM 17168</strain>
    </source>
</reference>
<gene>
    <name evidence="1" type="ORF">GMJLKIPL_6213</name>
</gene>